<dbReference type="SUPFAM" id="SSF53300">
    <property type="entry name" value="vWA-like"/>
    <property type="match status" value="1"/>
</dbReference>
<dbReference type="InterPro" id="IPR025154">
    <property type="entry name" value="Put_metallopeptidase_dom"/>
</dbReference>
<feature type="domain" description="VWA-like" evidence="2">
    <location>
        <begin position="271"/>
        <end position="393"/>
    </location>
</feature>
<accession>A0A533I5T6</accession>
<evidence type="ECO:0000259" key="2">
    <source>
        <dbReference type="Pfam" id="PF09967"/>
    </source>
</evidence>
<dbReference type="Proteomes" id="UP000315344">
    <property type="component" value="Unassembled WGS sequence"/>
</dbReference>
<dbReference type="PANTHER" id="PTHR38730">
    <property type="entry name" value="SLL7028 PROTEIN"/>
    <property type="match status" value="1"/>
</dbReference>
<evidence type="ECO:0000313" key="5">
    <source>
        <dbReference type="Proteomes" id="UP000315344"/>
    </source>
</evidence>
<evidence type="ECO:0008006" key="6">
    <source>
        <dbReference type="Google" id="ProtNLM"/>
    </source>
</evidence>
<comment type="caution">
    <text evidence="4">The sequence shown here is derived from an EMBL/GenBank/DDBJ whole genome shotgun (WGS) entry which is preliminary data.</text>
</comment>
<dbReference type="EMBL" id="VAFL01000015">
    <property type="protein sequence ID" value="TKW65172.1"/>
    <property type="molecule type" value="Genomic_DNA"/>
</dbReference>
<organism evidence="4 5">
    <name type="scientific">Paracoccus denitrificans</name>
    <dbReference type="NCBI Taxonomy" id="266"/>
    <lineage>
        <taxon>Bacteria</taxon>
        <taxon>Pseudomonadati</taxon>
        <taxon>Pseudomonadota</taxon>
        <taxon>Alphaproteobacteria</taxon>
        <taxon>Rhodobacterales</taxon>
        <taxon>Paracoccaceae</taxon>
        <taxon>Paracoccus</taxon>
    </lineage>
</organism>
<dbReference type="InterPro" id="IPR018698">
    <property type="entry name" value="VWA-like_dom"/>
</dbReference>
<name>A0A533I5T6_PARDE</name>
<evidence type="ECO:0000259" key="3">
    <source>
        <dbReference type="Pfam" id="PF13203"/>
    </source>
</evidence>
<dbReference type="Gene3D" id="3.40.50.410">
    <property type="entry name" value="von Willebrand factor, type A domain"/>
    <property type="match status" value="1"/>
</dbReference>
<sequence length="397" mass="45375">MSLQADPLAGFENAYTQARVYLMQNPQWALFSSLLLLQEEVMDHPEVNTAGVDGKRLYINREFFMSLPNKAQRATLLAHEAMHVALKHMLRGELITDELQEKWNDAGDYVINQMLKEDGFEPIKGWLQDDKYAGMTTEQVFKQILIDPPPPQPTGGSMGKDLLPPKDENGNEPGTPQEQQQAMAALSGQIDMMVRQAQQQAQAMGMDPGKMPAEIQAYLDKLLKPKLPMAQHLRRFMKEISNDDYSWRKTNRRFRPMLLPGLRSDNKLMHIAFAFDMSGSVSKADYTRYMSELYGVMRNIKPDKLTLIQFDTQIKCEDRIKSVRDMANIELRGRGGTHIECVMEWAKKNKPAALIVFSDGEYAHPTFNPGCPIVWLIHGHRKEQFHCDFGRTILFDV</sequence>
<dbReference type="Pfam" id="PF09967">
    <property type="entry name" value="DUF2201"/>
    <property type="match status" value="1"/>
</dbReference>
<protein>
    <recommendedName>
        <fullName evidence="6">Metallopeptidase domain-containing protein</fullName>
    </recommendedName>
</protein>
<feature type="domain" description="Putative metallopeptidase" evidence="3">
    <location>
        <begin position="28"/>
        <end position="262"/>
    </location>
</feature>
<feature type="compositionally biased region" description="Polar residues" evidence="1">
    <location>
        <begin position="172"/>
        <end position="182"/>
    </location>
</feature>
<evidence type="ECO:0000256" key="1">
    <source>
        <dbReference type="SAM" id="MobiDB-lite"/>
    </source>
</evidence>
<gene>
    <name evidence="4" type="ORF">DI616_15710</name>
</gene>
<reference evidence="4 5" key="1">
    <citation type="journal article" date="2017" name="Nat. Commun.">
        <title>In situ click chemistry generation of cyclooxygenase-2 inhibitors.</title>
        <authorList>
            <person name="Bhardwaj A."/>
            <person name="Kaur J."/>
            <person name="Wuest M."/>
            <person name="Wuest F."/>
        </authorList>
    </citation>
    <scope>NUCLEOTIDE SEQUENCE [LARGE SCALE GENOMIC DNA]</scope>
    <source>
        <strain evidence="4">S2_012_000_R3_94</strain>
    </source>
</reference>
<dbReference type="InterPro" id="IPR036465">
    <property type="entry name" value="vWFA_dom_sf"/>
</dbReference>
<dbReference type="PANTHER" id="PTHR38730:SF1">
    <property type="entry name" value="SLL7028 PROTEIN"/>
    <property type="match status" value="1"/>
</dbReference>
<dbReference type="CDD" id="cd00198">
    <property type="entry name" value="vWFA"/>
    <property type="match status" value="1"/>
</dbReference>
<evidence type="ECO:0000313" key="4">
    <source>
        <dbReference type="EMBL" id="TKW65172.1"/>
    </source>
</evidence>
<dbReference type="Pfam" id="PF13203">
    <property type="entry name" value="DUF2201_N"/>
    <property type="match status" value="1"/>
</dbReference>
<proteinExistence type="predicted"/>
<feature type="region of interest" description="Disordered" evidence="1">
    <location>
        <begin position="147"/>
        <end position="182"/>
    </location>
</feature>
<dbReference type="AlphaFoldDB" id="A0A533I5T6"/>